<evidence type="ECO:0000256" key="4">
    <source>
        <dbReference type="ARBA" id="ARBA00023082"/>
    </source>
</evidence>
<evidence type="ECO:0000313" key="10">
    <source>
        <dbReference type="Proteomes" id="UP000578352"/>
    </source>
</evidence>
<name>A0A853D3C5_9MICO</name>
<feature type="domain" description="RNA polymerase sigma-70 region 2" evidence="6">
    <location>
        <begin position="24"/>
        <end position="87"/>
    </location>
</feature>
<evidence type="ECO:0000259" key="7">
    <source>
        <dbReference type="Pfam" id="PF08281"/>
    </source>
</evidence>
<dbReference type="InterPro" id="IPR014305">
    <property type="entry name" value="RNA_pol_sigma-G_actinobac"/>
</dbReference>
<comment type="caution">
    <text evidence="9">The sequence shown here is derived from an EMBL/GenBank/DDBJ whole genome shotgun (WGS) entry which is preliminary data.</text>
</comment>
<keyword evidence="4" id="KW-0731">Sigma factor</keyword>
<dbReference type="GO" id="GO:0003677">
    <property type="term" value="F:DNA binding"/>
    <property type="evidence" value="ECO:0007669"/>
    <property type="project" value="InterPro"/>
</dbReference>
<evidence type="ECO:0000256" key="5">
    <source>
        <dbReference type="ARBA" id="ARBA00023163"/>
    </source>
</evidence>
<dbReference type="SUPFAM" id="SSF88946">
    <property type="entry name" value="Sigma2 domain of RNA polymerase sigma factors"/>
    <property type="match status" value="1"/>
</dbReference>
<dbReference type="SUPFAM" id="SSF54427">
    <property type="entry name" value="NTF2-like"/>
    <property type="match status" value="1"/>
</dbReference>
<dbReference type="InterPro" id="IPR039425">
    <property type="entry name" value="RNA_pol_sigma-70-like"/>
</dbReference>
<organism evidence="9 10">
    <name type="scientific">Leifsonia shinshuensis</name>
    <dbReference type="NCBI Taxonomy" id="150026"/>
    <lineage>
        <taxon>Bacteria</taxon>
        <taxon>Bacillati</taxon>
        <taxon>Actinomycetota</taxon>
        <taxon>Actinomycetes</taxon>
        <taxon>Micrococcales</taxon>
        <taxon>Microbacteriaceae</taxon>
        <taxon>Leifsonia</taxon>
    </lineage>
</organism>
<feature type="domain" description="RNA polymerase sigma factor 70 region 4 type 2" evidence="7">
    <location>
        <begin position="139"/>
        <end position="190"/>
    </location>
</feature>
<evidence type="ECO:0000256" key="1">
    <source>
        <dbReference type="ARBA" id="ARBA00010641"/>
    </source>
</evidence>
<dbReference type="EMBL" id="JACCFL010000001">
    <property type="protein sequence ID" value="NYJ25894.1"/>
    <property type="molecule type" value="Genomic_DNA"/>
</dbReference>
<dbReference type="InterPro" id="IPR036388">
    <property type="entry name" value="WH-like_DNA-bd_sf"/>
</dbReference>
<dbReference type="PANTHER" id="PTHR43133">
    <property type="entry name" value="RNA POLYMERASE ECF-TYPE SIGMA FACTO"/>
    <property type="match status" value="1"/>
</dbReference>
<reference evidence="9 10" key="1">
    <citation type="submission" date="2020-07" db="EMBL/GenBank/DDBJ databases">
        <title>Sequencing the genomes of 1000 actinobacteria strains.</title>
        <authorList>
            <person name="Klenk H.-P."/>
        </authorList>
    </citation>
    <scope>NUCLEOTIDE SEQUENCE [LARGE SCALE GENOMIC DNA]</scope>
    <source>
        <strain evidence="9 10">DSM 15165</strain>
    </source>
</reference>
<dbReference type="PANTHER" id="PTHR43133:SF65">
    <property type="entry name" value="ECF RNA POLYMERASE SIGMA FACTOR SIGG"/>
    <property type="match status" value="1"/>
</dbReference>
<comment type="similarity">
    <text evidence="1">Belongs to the sigma-70 factor family. ECF subfamily.</text>
</comment>
<evidence type="ECO:0000256" key="2">
    <source>
        <dbReference type="ARBA" id="ARBA00011344"/>
    </source>
</evidence>
<dbReference type="InterPro" id="IPR013324">
    <property type="entry name" value="RNA_pol_sigma_r3/r4-like"/>
</dbReference>
<dbReference type="Gene3D" id="1.10.1740.10">
    <property type="match status" value="1"/>
</dbReference>
<dbReference type="SUPFAM" id="SSF88659">
    <property type="entry name" value="Sigma3 and sigma4 domains of RNA polymerase sigma factors"/>
    <property type="match status" value="1"/>
</dbReference>
<sequence length="324" mass="34824">MDEDLLHAALGGDRAAFDALTGPHRHELHVHCYRMLGSVQDAEDAVQDTLLSAWLGLPGFEGRSSLRTWLYRIATNRCLNLLRAGRRRPAEATPPVARPTALGEVSWLEPYPDSLLDGLPADTPGPEALYESREAITLAFTRALQLLPPSQRAALLLRDVLGYPAAEAAALLDITVDSLNGSLKRARAALSDAPPTVDPIDADPELLERFVTAFTSGAVDDLVALMTDDVWVRMPPLAFEYRGPAAAASFFAPMSGHRRTIERMVPTAANGQPAWGEYVRDPASAGLHLVGVLVVGTSGGRVSEVTHFDPGAGAWLGLPRRMEG</sequence>
<evidence type="ECO:0000256" key="3">
    <source>
        <dbReference type="ARBA" id="ARBA00023015"/>
    </source>
</evidence>
<dbReference type="Proteomes" id="UP000578352">
    <property type="component" value="Unassembled WGS sequence"/>
</dbReference>
<keyword evidence="3" id="KW-0805">Transcription regulation</keyword>
<keyword evidence="5" id="KW-0804">Transcription</keyword>
<dbReference type="RefSeq" id="WP_179608853.1">
    <property type="nucleotide sequence ID" value="NZ_BAABEH010000001.1"/>
</dbReference>
<dbReference type="NCBIfam" id="NF006089">
    <property type="entry name" value="PRK08241.1"/>
    <property type="match status" value="1"/>
</dbReference>
<comment type="subunit">
    <text evidence="2">Interacts transiently with the RNA polymerase catalytic core formed by RpoA, RpoB, RpoC and RpoZ (2 alpha, 1 beta, 1 beta' and 1 omega subunit) to form the RNA polymerase holoenzyme that can initiate transcription.</text>
</comment>
<dbReference type="Gene3D" id="3.10.450.50">
    <property type="match status" value="1"/>
</dbReference>
<proteinExistence type="inferred from homology"/>
<dbReference type="GO" id="GO:0016987">
    <property type="term" value="F:sigma factor activity"/>
    <property type="evidence" value="ECO:0007669"/>
    <property type="project" value="UniProtKB-KW"/>
</dbReference>
<dbReference type="Gene3D" id="1.10.10.10">
    <property type="entry name" value="Winged helix-like DNA-binding domain superfamily/Winged helix DNA-binding domain"/>
    <property type="match status" value="1"/>
</dbReference>
<dbReference type="InterPro" id="IPR032710">
    <property type="entry name" value="NTF2-like_dom_sf"/>
</dbReference>
<dbReference type="AlphaFoldDB" id="A0A853D3C5"/>
<dbReference type="InterPro" id="IPR037401">
    <property type="entry name" value="SnoaL-like"/>
</dbReference>
<dbReference type="Pfam" id="PF04542">
    <property type="entry name" value="Sigma70_r2"/>
    <property type="match status" value="1"/>
</dbReference>
<evidence type="ECO:0000313" key="9">
    <source>
        <dbReference type="EMBL" id="NYJ25894.1"/>
    </source>
</evidence>
<evidence type="ECO:0000259" key="8">
    <source>
        <dbReference type="Pfam" id="PF12680"/>
    </source>
</evidence>
<dbReference type="Pfam" id="PF12680">
    <property type="entry name" value="SnoaL_2"/>
    <property type="match status" value="1"/>
</dbReference>
<feature type="domain" description="SnoaL-like" evidence="8">
    <location>
        <begin position="208"/>
        <end position="304"/>
    </location>
</feature>
<dbReference type="InterPro" id="IPR013249">
    <property type="entry name" value="RNA_pol_sigma70_r4_t2"/>
</dbReference>
<dbReference type="NCBIfam" id="TIGR02937">
    <property type="entry name" value="sigma70-ECF"/>
    <property type="match status" value="1"/>
</dbReference>
<dbReference type="NCBIfam" id="TIGR02960">
    <property type="entry name" value="SigX5"/>
    <property type="match status" value="1"/>
</dbReference>
<dbReference type="InterPro" id="IPR007627">
    <property type="entry name" value="RNA_pol_sigma70_r2"/>
</dbReference>
<dbReference type="GO" id="GO:0006352">
    <property type="term" value="P:DNA-templated transcription initiation"/>
    <property type="evidence" value="ECO:0007669"/>
    <property type="project" value="InterPro"/>
</dbReference>
<evidence type="ECO:0000259" key="6">
    <source>
        <dbReference type="Pfam" id="PF04542"/>
    </source>
</evidence>
<dbReference type="InterPro" id="IPR013325">
    <property type="entry name" value="RNA_pol_sigma_r2"/>
</dbReference>
<gene>
    <name evidence="9" type="ORF">HNR13_004181</name>
</gene>
<dbReference type="InterPro" id="IPR014284">
    <property type="entry name" value="RNA_pol_sigma-70_dom"/>
</dbReference>
<protein>
    <submittedName>
        <fullName evidence="9">RNA polymerase sigma-70 factor (ECF subfamily)</fullName>
    </submittedName>
</protein>
<accession>A0A853D3C5</accession>
<dbReference type="Pfam" id="PF08281">
    <property type="entry name" value="Sigma70_r4_2"/>
    <property type="match status" value="1"/>
</dbReference>